<dbReference type="AlphaFoldDB" id="A0A4R8FRB6"/>
<accession>A0A4R8FRB6</accession>
<comment type="caution">
    <text evidence="2">The sequence shown here is derived from an EMBL/GenBank/DDBJ whole genome shotgun (WGS) entry which is preliminary data.</text>
</comment>
<dbReference type="EMBL" id="SOEC01000008">
    <property type="protein sequence ID" value="TDX29099.1"/>
    <property type="molecule type" value="Genomic_DNA"/>
</dbReference>
<dbReference type="Proteomes" id="UP000294489">
    <property type="component" value="Unassembled WGS sequence"/>
</dbReference>
<protein>
    <submittedName>
        <fullName evidence="2">Uncharacterized protein</fullName>
    </submittedName>
</protein>
<gene>
    <name evidence="2" type="ORF">DFO67_108143</name>
</gene>
<name>A0A4R8FRB6_9GAMM</name>
<evidence type="ECO:0000256" key="1">
    <source>
        <dbReference type="SAM" id="MobiDB-lite"/>
    </source>
</evidence>
<dbReference type="OrthoDB" id="6184184at2"/>
<feature type="compositionally biased region" description="Low complexity" evidence="1">
    <location>
        <begin position="220"/>
        <end position="242"/>
    </location>
</feature>
<evidence type="ECO:0000313" key="3">
    <source>
        <dbReference type="Proteomes" id="UP000294489"/>
    </source>
</evidence>
<organism evidence="2 3">
    <name type="scientific">Modicisalibacter xianhensis</name>
    <dbReference type="NCBI Taxonomy" id="442341"/>
    <lineage>
        <taxon>Bacteria</taxon>
        <taxon>Pseudomonadati</taxon>
        <taxon>Pseudomonadota</taxon>
        <taxon>Gammaproteobacteria</taxon>
        <taxon>Oceanospirillales</taxon>
        <taxon>Halomonadaceae</taxon>
        <taxon>Modicisalibacter</taxon>
    </lineage>
</organism>
<feature type="region of interest" description="Disordered" evidence="1">
    <location>
        <begin position="213"/>
        <end position="242"/>
    </location>
</feature>
<reference evidence="2 3" key="1">
    <citation type="submission" date="2019-03" db="EMBL/GenBank/DDBJ databases">
        <title>Freshwater and sediment microbial communities from various areas in North America, analyzing microbe dynamics in response to fracking.</title>
        <authorList>
            <person name="Lamendella R."/>
        </authorList>
    </citation>
    <scope>NUCLEOTIDE SEQUENCE [LARGE SCALE GENOMIC DNA]</scope>
    <source>
        <strain evidence="2 3">6_TX</strain>
    </source>
</reference>
<dbReference type="RefSeq" id="WP_134017942.1">
    <property type="nucleotide sequence ID" value="NZ_SOEC01000008.1"/>
</dbReference>
<evidence type="ECO:0000313" key="2">
    <source>
        <dbReference type="EMBL" id="TDX29099.1"/>
    </source>
</evidence>
<proteinExistence type="predicted"/>
<sequence>MGNPYFDNSDPGQRFQPGTVADGEAVDEKFDRIATGLDATYQDTQRALKFPYEEGAPSQEFTASALQRRNRVLGFDKDGNLALVSGFYARGDWQPNTKYFLNDVVRDPDTTNLYVSIAEHTSGATPDLGNAGKWYLAIDADTVRQARIEAVAARDLAIAWASQDPGPVDGTAYQSAKSYALQAQGSAYASLTSEQAVAAAETRIEGLEQNATDAANTATSKAGEASSSAQAAATSESNIKGVEQNVTTTAQQVATDAQTASDAAASAESVSQRINDTTTMDFLSFELNGPDLVAHFAGYSDASNFAVNAAGELEVTL</sequence>